<keyword evidence="13" id="KW-0326">Glycosidase</keyword>
<keyword evidence="15" id="KW-0472">Membrane</keyword>
<dbReference type="GO" id="GO:0005509">
    <property type="term" value="F:calcium ion binding"/>
    <property type="evidence" value="ECO:0007669"/>
    <property type="project" value="InterPro"/>
</dbReference>
<feature type="active site" evidence="10">
    <location>
        <position position="789"/>
    </location>
</feature>
<feature type="region of interest" description="Disordered" evidence="14">
    <location>
        <begin position="1"/>
        <end position="27"/>
    </location>
</feature>
<dbReference type="GO" id="GO:0005975">
    <property type="term" value="P:carbohydrate metabolic process"/>
    <property type="evidence" value="ECO:0007669"/>
    <property type="project" value="InterPro"/>
</dbReference>
<feature type="binding site" evidence="11">
    <location>
        <position position="878"/>
    </location>
    <ligand>
        <name>Ca(2+)</name>
        <dbReference type="ChEBI" id="CHEBI:29108"/>
    </ligand>
</feature>
<evidence type="ECO:0000313" key="16">
    <source>
        <dbReference type="EMBL" id="KAK9837344.1"/>
    </source>
</evidence>
<comment type="catalytic activity">
    <reaction evidence="9">
        <text>N(4)-(alpha-D-Man-(1-&gt;2)-alpha-D-Man-(1-&gt;2)-alpha-D-Man-(1-&gt;3)-[alpha-D-Man-(1-&gt;2)-alpha-D-Man-(1-&gt;3)-[alpha-D-Man-(1-&gt;2)-alpha-D-Man-(1-&gt;6)]-alpha-D-Man-(1-&gt;6)]-beta-D-Man-(1-&gt;4)-beta-D-GlcNAc-(1-&gt;4)-beta-D-GlcNAc)-L-asparaginyl-[protein] (N-glucan mannose isomer 9A1,2,3B1,2,3) + 4 H2O = N(4)-(alpha-D-Man-(1-&gt;3)-[alpha-D-Man-(1-&gt;3)-[alpha-D-Man-(1-&gt;6)]-alpha-D-Man-(1-&gt;6)]-beta-D-Man-(1-&gt;4)-beta-D-GlcNAc-(1-&gt;4)-beta-D-GlcNAc)-L-asparaginyl-[protein] (N-glucan mannose isomer 5A1,2) + 4 beta-D-mannose</text>
        <dbReference type="Rhea" id="RHEA:56008"/>
        <dbReference type="Rhea" id="RHEA-COMP:14356"/>
        <dbReference type="Rhea" id="RHEA-COMP:14367"/>
        <dbReference type="ChEBI" id="CHEBI:15377"/>
        <dbReference type="ChEBI" id="CHEBI:28563"/>
        <dbReference type="ChEBI" id="CHEBI:59087"/>
        <dbReference type="ChEBI" id="CHEBI:139493"/>
        <dbReference type="EC" id="3.2.1.113"/>
    </reaction>
</comment>
<dbReference type="Pfam" id="PF01532">
    <property type="entry name" value="Glyco_hydro_47"/>
    <property type="match status" value="1"/>
</dbReference>
<feature type="compositionally biased region" description="Basic and acidic residues" evidence="14">
    <location>
        <begin position="1163"/>
        <end position="1172"/>
    </location>
</feature>
<feature type="compositionally biased region" description="Low complexity" evidence="14">
    <location>
        <begin position="331"/>
        <end position="351"/>
    </location>
</feature>
<organism evidence="16 17">
    <name type="scientific">Elliptochloris bilobata</name>
    <dbReference type="NCBI Taxonomy" id="381761"/>
    <lineage>
        <taxon>Eukaryota</taxon>
        <taxon>Viridiplantae</taxon>
        <taxon>Chlorophyta</taxon>
        <taxon>core chlorophytes</taxon>
        <taxon>Trebouxiophyceae</taxon>
        <taxon>Trebouxiophyceae incertae sedis</taxon>
        <taxon>Elliptochloris clade</taxon>
        <taxon>Elliptochloris</taxon>
    </lineage>
</organism>
<keyword evidence="5 13" id="KW-0378">Hydrolase</keyword>
<evidence type="ECO:0000256" key="11">
    <source>
        <dbReference type="PIRSR" id="PIRSR601382-2"/>
    </source>
</evidence>
<comment type="pathway">
    <text evidence="2">Protein modification; protein glycosylation.</text>
</comment>
<evidence type="ECO:0000256" key="8">
    <source>
        <dbReference type="ARBA" id="ARBA00047669"/>
    </source>
</evidence>
<feature type="compositionally biased region" description="Gly residues" evidence="14">
    <location>
        <begin position="367"/>
        <end position="380"/>
    </location>
</feature>
<dbReference type="EMBL" id="JALJOU010000022">
    <property type="protein sequence ID" value="KAK9837344.1"/>
    <property type="molecule type" value="Genomic_DNA"/>
</dbReference>
<feature type="region of interest" description="Disordered" evidence="14">
    <location>
        <begin position="323"/>
        <end position="386"/>
    </location>
</feature>
<feature type="active site" description="Proton donor" evidence="10">
    <location>
        <position position="500"/>
    </location>
</feature>
<evidence type="ECO:0000256" key="13">
    <source>
        <dbReference type="RuleBase" id="RU361193"/>
    </source>
</evidence>
<feature type="compositionally biased region" description="Basic and acidic residues" evidence="14">
    <location>
        <begin position="1268"/>
        <end position="1281"/>
    </location>
</feature>
<keyword evidence="6 11" id="KW-0106">Calcium</keyword>
<evidence type="ECO:0000256" key="12">
    <source>
        <dbReference type="PIRSR" id="PIRSR601382-3"/>
    </source>
</evidence>
<dbReference type="GO" id="GO:0005768">
    <property type="term" value="C:endosome"/>
    <property type="evidence" value="ECO:0007669"/>
    <property type="project" value="TreeGrafter"/>
</dbReference>
<protein>
    <recommendedName>
        <fullName evidence="13">alpha-1,2-Mannosidase</fullName>
        <ecNumber evidence="13">3.2.1.-</ecNumber>
    </recommendedName>
</protein>
<gene>
    <name evidence="16" type="ORF">WJX81_007743</name>
</gene>
<keyword evidence="17" id="KW-1185">Reference proteome</keyword>
<keyword evidence="7 12" id="KW-1015">Disulfide bond</keyword>
<dbReference type="PANTHER" id="PTHR11742:SF55">
    <property type="entry name" value="ENDOPLASMIC RETICULUM MANNOSYL-OLIGOSACCHARIDE 1,2-ALPHA-MANNOSIDASE"/>
    <property type="match status" value="1"/>
</dbReference>
<dbReference type="InterPro" id="IPR050749">
    <property type="entry name" value="Glycosyl_Hydrolase_47"/>
</dbReference>
<evidence type="ECO:0000256" key="2">
    <source>
        <dbReference type="ARBA" id="ARBA00004922"/>
    </source>
</evidence>
<evidence type="ECO:0000313" key="17">
    <source>
        <dbReference type="Proteomes" id="UP001445335"/>
    </source>
</evidence>
<dbReference type="InterPro" id="IPR012341">
    <property type="entry name" value="6hp_glycosidase-like_sf"/>
</dbReference>
<evidence type="ECO:0000256" key="5">
    <source>
        <dbReference type="ARBA" id="ARBA00022801"/>
    </source>
</evidence>
<comment type="catalytic activity">
    <reaction evidence="8">
        <text>N(4)-(alpha-D-Man-(1-&gt;2)-alpha-D-Man-(1-&gt;2)-alpha-D-Man-(1-&gt;3)-[alpha-D-Man-(1-&gt;3)-[alpha-D-Man-(1-&gt;2)-alpha-D-Man-(1-&gt;6)]-alpha-D-Man-(1-&gt;6)]-beta-D-Man-(1-&gt;4)-beta-D-GlcNAc-(1-&gt;4)-beta-D-GlcNAc)-L-asparaginyl-[protein] (N-glucan mannose isomer 8A1,2,3B1,3) + 3 H2O = N(4)-(alpha-D-Man-(1-&gt;3)-[alpha-D-Man-(1-&gt;3)-[alpha-D-Man-(1-&gt;6)]-alpha-D-Man-(1-&gt;6)]-beta-D-Man-(1-&gt;4)-beta-D-GlcNAc-(1-&gt;4)-beta-D-GlcNAc)-L-asparaginyl-[protein] (N-glucan mannose isomer 5A1,2) + 3 beta-D-mannose</text>
        <dbReference type="Rhea" id="RHEA:56028"/>
        <dbReference type="Rhea" id="RHEA-COMP:14358"/>
        <dbReference type="Rhea" id="RHEA-COMP:14367"/>
        <dbReference type="ChEBI" id="CHEBI:15377"/>
        <dbReference type="ChEBI" id="CHEBI:28563"/>
        <dbReference type="ChEBI" id="CHEBI:59087"/>
        <dbReference type="ChEBI" id="CHEBI:60628"/>
        <dbReference type="EC" id="3.2.1.113"/>
    </reaction>
</comment>
<dbReference type="SUPFAM" id="SSF47095">
    <property type="entry name" value="HMG-box"/>
    <property type="match status" value="1"/>
</dbReference>
<comment type="caution">
    <text evidence="16">The sequence shown here is derived from an EMBL/GenBank/DDBJ whole genome shotgun (WGS) entry which is preliminary data.</text>
</comment>
<keyword evidence="4 11" id="KW-0479">Metal-binding</keyword>
<dbReference type="CDD" id="cd00084">
    <property type="entry name" value="HMG-box_SF"/>
    <property type="match status" value="1"/>
</dbReference>
<name>A0AAW1RTX5_9CHLO</name>
<dbReference type="InterPro" id="IPR036910">
    <property type="entry name" value="HMG_box_dom_sf"/>
</dbReference>
<dbReference type="GO" id="GO:0005783">
    <property type="term" value="C:endoplasmic reticulum"/>
    <property type="evidence" value="ECO:0007669"/>
    <property type="project" value="TreeGrafter"/>
</dbReference>
<dbReference type="InterPro" id="IPR001382">
    <property type="entry name" value="Glyco_hydro_47"/>
</dbReference>
<feature type="region of interest" description="Disordered" evidence="14">
    <location>
        <begin position="1156"/>
        <end position="1205"/>
    </location>
</feature>
<evidence type="ECO:0000256" key="6">
    <source>
        <dbReference type="ARBA" id="ARBA00022837"/>
    </source>
</evidence>
<feature type="region of interest" description="Disordered" evidence="14">
    <location>
        <begin position="1244"/>
        <end position="1283"/>
    </location>
</feature>
<feature type="disulfide bond" evidence="12">
    <location>
        <begin position="701"/>
        <end position="736"/>
    </location>
</feature>
<feature type="active site" evidence="10">
    <location>
        <position position="633"/>
    </location>
</feature>
<sequence>MHRGSAISPGSLRPAEDVESPRLASYSKERKQQQGVWRLARLALVQHGRWRWMIPLALLICGCFAFLFGWSPLPGSHGDHAQRVHPRYQGDLDLLIQRAEAERLQTLSELQPVFRHWQGTKDEVKDKRERLRAAQADYDRISELHSERRQAAMAAGDAAQQERLRSFLEKDREVEVRGVTAALDKANEQVSDATWREGLSLERVRRLRREVEALGAALADMRAQRGDLGVNPVKNPRVTGALAGLVPGAAGLLGGSFDRERLLALYAGRVGGGDPGGPGESGGSVASDAQRAGLEEWFAALTADLYLNLGTFGDWTFQRGELPTPSLQRPSAAANSSDVSDASGAGAAQSVNGMRPRDVAAGRRGRAGGAGSEAGSGSAGASGTDEDDSVRCRMAAICEGAAACQPGDELGCASEAAVRQEHVRDAIRWSWKGYRDHAWGQDELRPLSRAGSKWFNLGLTLADSLDTLLLAGLEPEYEEARRWVAEELATDGDEFVNTFETTIRVLSGLLSAFLLSPGDPVFLFRAVDLGLRLSAAFQSASGIPFSDVNLRTHATRQPEWTAFSSLSEATTLSLEFATLAQVSGESELEAAAMAVAEKVMSLPGRTSGLAPIFVDPATGTLAGGLMTLGARGDSYYEYLLKQWLLGGKHQPALLKGYKEAMRGVRERLLQRTVPGRAGGGLAYVGELHGGVIVHKMDHLVCFLPGLLALGHLHGVSTARSGEQSDLDLAKDLMATCNELYRRTPAGLAPEIAFFTPRAGDDYPKRHAGDVGGGDFTVKPQDAHNLLRPETVESLFVLWRVTGDARYREWGWHMFRAWHRFCRVPTGGFANLESVLTVPPPQRDKMESFWLAETLKYLYLLFDDSQPVLIPLDQFVLNTEAHPLPITGSVAASAAAAHARKGPRGSGPSKGTLDERLQAWAEEWRRLAGNATSGGLGRGAADPAERRAQARPGVLPAGAAAQPPAALEYTLGALALGYTLGEWEATDAAAAPGYFTAAGAAPAPSMVHQALEGAAADLFAAATALDDAAILVRVAAGAPVVALPPNPPRRYGGRRGRRGLRGMNPKLSPIDPIPAAIQPGIDGAMSPRAAGFVTAASAVDTAFDRARAALRRVAPGALGPAAGAPAGLPQASALDAARDDFARAAAELADAANEIRAAAAPAPEPKKPKEPATKETPVAKKKRGLKAVATGEKQAKKKATSKDNTGPKIKNACTAYIFFSSDKRSEVKAAHPEYSLAELSKELEAGDEDAQAPAAKGVAAKKTKAKRKRGEESKPAGEDKADTGISMEDLAERMDVDWQAHPAECILTQTRDGTKFVVKRAGLGFAEFGLVDARAAKRQRAEGAPAEGAAPPLPLTLVDEYERYTAKFHAAVHDHTEDGELDLEDLAPGSLLDACSFLGYMREEPFLLNRAVKGRDTTMRVPTLGLSLLVQRMVGAEAAKRAEADAEARGLRTKVKELEMKLEQGKLLTAGEE</sequence>
<dbReference type="GO" id="GO:0016020">
    <property type="term" value="C:membrane"/>
    <property type="evidence" value="ECO:0007669"/>
    <property type="project" value="InterPro"/>
</dbReference>
<evidence type="ECO:0000256" key="10">
    <source>
        <dbReference type="PIRSR" id="PIRSR601382-1"/>
    </source>
</evidence>
<proteinExistence type="inferred from homology"/>
<feature type="active site" description="Proton donor" evidence="10">
    <location>
        <position position="750"/>
    </location>
</feature>
<evidence type="ECO:0000256" key="15">
    <source>
        <dbReference type="SAM" id="Phobius"/>
    </source>
</evidence>
<evidence type="ECO:0000256" key="1">
    <source>
        <dbReference type="ARBA" id="ARBA00001913"/>
    </source>
</evidence>
<evidence type="ECO:0000256" key="3">
    <source>
        <dbReference type="ARBA" id="ARBA00007658"/>
    </source>
</evidence>
<comment type="similarity">
    <text evidence="3 13">Belongs to the glycosyl hydrolase 47 family.</text>
</comment>
<accession>A0AAW1RTX5</accession>
<dbReference type="EC" id="3.2.1.-" evidence="13"/>
<dbReference type="GO" id="GO:0004571">
    <property type="term" value="F:mannosyl-oligosaccharide 1,2-alpha-mannosidase activity"/>
    <property type="evidence" value="ECO:0007669"/>
    <property type="project" value="UniProtKB-EC"/>
</dbReference>
<dbReference type="PANTHER" id="PTHR11742">
    <property type="entry name" value="MANNOSYL-OLIGOSACCHARIDE ALPHA-1,2-MANNOSIDASE-RELATED"/>
    <property type="match status" value="1"/>
</dbReference>
<evidence type="ECO:0000256" key="14">
    <source>
        <dbReference type="SAM" id="MobiDB-lite"/>
    </source>
</evidence>
<dbReference type="InterPro" id="IPR036026">
    <property type="entry name" value="Seven-hairpin_glycosidases"/>
</dbReference>
<evidence type="ECO:0000256" key="4">
    <source>
        <dbReference type="ARBA" id="ARBA00022723"/>
    </source>
</evidence>
<dbReference type="Gene3D" id="1.10.30.10">
    <property type="entry name" value="High mobility group box domain"/>
    <property type="match status" value="1"/>
</dbReference>
<keyword evidence="15" id="KW-1133">Transmembrane helix</keyword>
<dbReference type="Gene3D" id="1.50.10.10">
    <property type="match status" value="1"/>
</dbReference>
<dbReference type="Proteomes" id="UP001445335">
    <property type="component" value="Unassembled WGS sequence"/>
</dbReference>
<feature type="compositionally biased region" description="Basic residues" evidence="14">
    <location>
        <begin position="1050"/>
        <end position="1059"/>
    </location>
</feature>
<feature type="transmembrane region" description="Helical" evidence="15">
    <location>
        <begin position="52"/>
        <end position="73"/>
    </location>
</feature>
<keyword evidence="15" id="KW-0812">Transmembrane</keyword>
<feature type="compositionally biased region" description="Basic residues" evidence="14">
    <location>
        <begin position="1258"/>
        <end position="1267"/>
    </location>
</feature>
<dbReference type="SUPFAM" id="SSF48225">
    <property type="entry name" value="Seven-hairpin glycosidases"/>
    <property type="match status" value="1"/>
</dbReference>
<feature type="region of interest" description="Disordered" evidence="14">
    <location>
        <begin position="1045"/>
        <end position="1071"/>
    </location>
</feature>
<dbReference type="PRINTS" id="PR00747">
    <property type="entry name" value="GLYHDRLASE47"/>
</dbReference>
<evidence type="ECO:0000256" key="9">
    <source>
        <dbReference type="ARBA" id="ARBA00048605"/>
    </source>
</evidence>
<comment type="cofactor">
    <cofactor evidence="1 11">
        <name>Ca(2+)</name>
        <dbReference type="ChEBI" id="CHEBI:29108"/>
    </cofactor>
</comment>
<reference evidence="16 17" key="1">
    <citation type="journal article" date="2024" name="Nat. Commun.">
        <title>Phylogenomics reveals the evolutionary origins of lichenization in chlorophyte algae.</title>
        <authorList>
            <person name="Puginier C."/>
            <person name="Libourel C."/>
            <person name="Otte J."/>
            <person name="Skaloud P."/>
            <person name="Haon M."/>
            <person name="Grisel S."/>
            <person name="Petersen M."/>
            <person name="Berrin J.G."/>
            <person name="Delaux P.M."/>
            <person name="Dal Grande F."/>
            <person name="Keller J."/>
        </authorList>
    </citation>
    <scope>NUCLEOTIDE SEQUENCE [LARGE SCALE GENOMIC DNA]</scope>
    <source>
        <strain evidence="16 17">SAG 245.80</strain>
    </source>
</reference>
<evidence type="ECO:0000256" key="7">
    <source>
        <dbReference type="ARBA" id="ARBA00023157"/>
    </source>
</evidence>
<dbReference type="GO" id="GO:0005802">
    <property type="term" value="C:trans-Golgi network"/>
    <property type="evidence" value="ECO:0007669"/>
    <property type="project" value="TreeGrafter"/>
</dbReference>